<name>A0A4V6Z3S8_9STRE</name>
<reference evidence="1 2" key="1">
    <citation type="submission" date="2019-05" db="EMBL/GenBank/DDBJ databases">
        <authorList>
            <consortium name="Pathogen Informatics"/>
        </authorList>
    </citation>
    <scope>NUCLEOTIDE SEQUENCE [LARGE SCALE GENOMIC DNA]</scope>
    <source>
        <strain evidence="1 2">NCTC5386</strain>
    </source>
</reference>
<evidence type="ECO:0000313" key="2">
    <source>
        <dbReference type="Proteomes" id="UP000394068"/>
    </source>
</evidence>
<dbReference type="Proteomes" id="UP000394068">
    <property type="component" value="Unassembled WGS sequence"/>
</dbReference>
<gene>
    <name evidence="1" type="ORF">NCTC5386_01539</name>
</gene>
<dbReference type="EMBL" id="CABEHT010000001">
    <property type="protein sequence ID" value="VTS17107.1"/>
    <property type="molecule type" value="Genomic_DNA"/>
</dbReference>
<accession>A0A4V6Z3S8</accession>
<evidence type="ECO:0000313" key="1">
    <source>
        <dbReference type="EMBL" id="VTS17107.1"/>
    </source>
</evidence>
<dbReference type="Pfam" id="PF13151">
    <property type="entry name" value="DUF3990"/>
    <property type="match status" value="1"/>
</dbReference>
<proteinExistence type="predicted"/>
<protein>
    <recommendedName>
        <fullName evidence="3">DUF3990 domain-containing protein</fullName>
    </recommendedName>
</protein>
<dbReference type="RefSeq" id="WP_223837097.1">
    <property type="nucleotide sequence ID" value="NZ_CABEHT010000001.1"/>
</dbReference>
<dbReference type="InterPro" id="IPR025051">
    <property type="entry name" value="DUF3990"/>
</dbReference>
<evidence type="ECO:0008006" key="3">
    <source>
        <dbReference type="Google" id="ProtNLM"/>
    </source>
</evidence>
<organism evidence="1 2">
    <name type="scientific">Streptococcus pseudoporcinus</name>
    <dbReference type="NCBI Taxonomy" id="361101"/>
    <lineage>
        <taxon>Bacteria</taxon>
        <taxon>Bacillati</taxon>
        <taxon>Bacillota</taxon>
        <taxon>Bacilli</taxon>
        <taxon>Lactobacillales</taxon>
        <taxon>Streptococcaceae</taxon>
        <taxon>Streptococcus</taxon>
    </lineage>
</organism>
<sequence>MNWIELRDYFLELTTKQRRQLQKKKWYHATLERHLESLKKGIRADYNTGRELDFGAGFYITSDFEQACKYINAQVSALNNGLGSEQTFLETSKEVGIVLEFCIENFEEIFTSSEYCCHYFTKHKQSEDGIDFAEFVFENRIHTGIPNHQFDFIYGVQTDDNPTQVIVQYEAGELSKQEVLENFRQPYSFKQLSIHNQEFCDIMKIDKVYLSDTGKELDQW</sequence>
<dbReference type="AlphaFoldDB" id="A0A4V6Z3S8"/>